<evidence type="ECO:0000313" key="3">
    <source>
        <dbReference type="WBParaSite" id="GPUH_0002023901-mRNA-1"/>
    </source>
</evidence>
<organism evidence="3">
    <name type="scientific">Gongylonema pulchrum</name>
    <dbReference type="NCBI Taxonomy" id="637853"/>
    <lineage>
        <taxon>Eukaryota</taxon>
        <taxon>Metazoa</taxon>
        <taxon>Ecdysozoa</taxon>
        <taxon>Nematoda</taxon>
        <taxon>Chromadorea</taxon>
        <taxon>Rhabditida</taxon>
        <taxon>Spirurina</taxon>
        <taxon>Spiruromorpha</taxon>
        <taxon>Spiruroidea</taxon>
        <taxon>Gongylonematidae</taxon>
        <taxon>Gongylonema</taxon>
    </lineage>
</organism>
<sequence length="172" mass="19368">MSTGVLMKLQNSIDEGDECIIIGGVKLKFALNFMVVGDQAVQRKTVPAHTHYCLGCDWKDKSLFKVALKAGSASDIESTSLQQRLLILTQNFMMPLENYVSSLMPLKKYLSPFKNLPPICPFVAHNFFVALDETRLMQTSGIRGDWRGNCYSLLCILVFMRFLQQCSAKNAY</sequence>
<name>A0A183EGX3_9BILA</name>
<dbReference type="WBParaSite" id="GPUH_0002023901-mRNA-1">
    <property type="protein sequence ID" value="GPUH_0002023901-mRNA-1"/>
    <property type="gene ID" value="GPUH_0002023901"/>
</dbReference>
<dbReference type="PANTHER" id="PTHR13677">
    <property type="entry name" value="LD41638P"/>
    <property type="match status" value="1"/>
</dbReference>
<dbReference type="AlphaFoldDB" id="A0A183EGX3"/>
<dbReference type="GO" id="GO:0005085">
    <property type="term" value="F:guanyl-nucleotide exchange factor activity"/>
    <property type="evidence" value="ECO:0007669"/>
    <property type="project" value="InterPro"/>
</dbReference>
<dbReference type="PANTHER" id="PTHR13677:SF0">
    <property type="entry name" value="LD41638P"/>
    <property type="match status" value="1"/>
</dbReference>
<proteinExistence type="predicted"/>
<protein>
    <submittedName>
        <fullName evidence="3">TAXi_C domain-containing protein</fullName>
    </submittedName>
</protein>
<dbReference type="InterPro" id="IPR024224">
    <property type="entry name" value="DENND6"/>
</dbReference>
<keyword evidence="2" id="KW-1185">Reference proteome</keyword>
<evidence type="ECO:0000313" key="1">
    <source>
        <dbReference type="EMBL" id="VDN35547.1"/>
    </source>
</evidence>
<dbReference type="OrthoDB" id="10265409at2759"/>
<evidence type="ECO:0000313" key="2">
    <source>
        <dbReference type="Proteomes" id="UP000271098"/>
    </source>
</evidence>
<dbReference type="EMBL" id="UYRT01089988">
    <property type="protein sequence ID" value="VDN35547.1"/>
    <property type="molecule type" value="Genomic_DNA"/>
</dbReference>
<reference evidence="1 2" key="2">
    <citation type="submission" date="2018-11" db="EMBL/GenBank/DDBJ databases">
        <authorList>
            <consortium name="Pathogen Informatics"/>
        </authorList>
    </citation>
    <scope>NUCLEOTIDE SEQUENCE [LARGE SCALE GENOMIC DNA]</scope>
</reference>
<reference evidence="3" key="1">
    <citation type="submission" date="2016-06" db="UniProtKB">
        <authorList>
            <consortium name="WormBaseParasite"/>
        </authorList>
    </citation>
    <scope>IDENTIFICATION</scope>
</reference>
<dbReference type="Proteomes" id="UP000271098">
    <property type="component" value="Unassembled WGS sequence"/>
</dbReference>
<dbReference type="GO" id="GO:0055037">
    <property type="term" value="C:recycling endosome"/>
    <property type="evidence" value="ECO:0007669"/>
    <property type="project" value="TreeGrafter"/>
</dbReference>
<accession>A0A183EGX3</accession>
<gene>
    <name evidence="1" type="ORF">GPUH_LOCUS20212</name>
</gene>